<evidence type="ECO:0000313" key="3">
    <source>
        <dbReference type="Proteomes" id="UP000198744"/>
    </source>
</evidence>
<name>A0A1H7V857_9BACT</name>
<dbReference type="Proteomes" id="UP000198744">
    <property type="component" value="Unassembled WGS sequence"/>
</dbReference>
<organism evidence="2 3">
    <name type="scientific">Syntrophus gentianae</name>
    <dbReference type="NCBI Taxonomy" id="43775"/>
    <lineage>
        <taxon>Bacteria</taxon>
        <taxon>Pseudomonadati</taxon>
        <taxon>Thermodesulfobacteriota</taxon>
        <taxon>Syntrophia</taxon>
        <taxon>Syntrophales</taxon>
        <taxon>Syntrophaceae</taxon>
        <taxon>Syntrophus</taxon>
    </lineage>
</organism>
<sequence>MNVGILTYHNTINYGASLQAYATQEIISGLGGNPEIIDYVSRHRAKSYSMPDLIKAQLSKSNYTTAARMLLGWYFVDKRKRKFDAFYEKYLKKGRPFRSREEITSAPPQYDRYIVGSDQVWNYDHNGHDTTYLLDFVRDKEKTASYASSFGLEKIAPEMQNAYKEALSCINWLSVREDGGRKIIRDLIGREAELVLDPVLLLNREQWRDLSSKTFPCRKKYVLVYITKGEDFDRFRQITQYDLSEYMTAKISRSTSVRDFLAPSISIKYAISPEEFLSLVDHASLVFTSSFHCTAFSIIFQKQFVAALSAGRGKDERIASILNLLGLEKRILTSSSTVEQIERPINYSEVNAKLNVLKSQSINFLKQVLDTP</sequence>
<dbReference type="Pfam" id="PF04230">
    <property type="entry name" value="PS_pyruv_trans"/>
    <property type="match status" value="1"/>
</dbReference>
<dbReference type="AlphaFoldDB" id="A0A1H7V857"/>
<evidence type="ECO:0000259" key="1">
    <source>
        <dbReference type="Pfam" id="PF04230"/>
    </source>
</evidence>
<dbReference type="OrthoDB" id="9799278at2"/>
<feature type="domain" description="Polysaccharide pyruvyl transferase" evidence="1">
    <location>
        <begin position="13"/>
        <end position="306"/>
    </location>
</feature>
<proteinExistence type="predicted"/>
<dbReference type="RefSeq" id="WP_093882207.1">
    <property type="nucleotide sequence ID" value="NZ_FOBS01000003.1"/>
</dbReference>
<gene>
    <name evidence="2" type="ORF">SAMN04489760_10365</name>
</gene>
<keyword evidence="3" id="KW-1185">Reference proteome</keyword>
<keyword evidence="2" id="KW-0808">Transferase</keyword>
<dbReference type="STRING" id="43775.SAMN04489760_10365"/>
<dbReference type="EMBL" id="FOBS01000003">
    <property type="protein sequence ID" value="SEM04937.1"/>
    <property type="molecule type" value="Genomic_DNA"/>
</dbReference>
<accession>A0A1H7V857</accession>
<dbReference type="InterPro" id="IPR007345">
    <property type="entry name" value="Polysacch_pyruvyl_Trfase"/>
</dbReference>
<protein>
    <submittedName>
        <fullName evidence="2">Polysaccharide pyruvyl transferase</fullName>
    </submittedName>
</protein>
<reference evidence="2 3" key="1">
    <citation type="submission" date="2016-10" db="EMBL/GenBank/DDBJ databases">
        <authorList>
            <person name="de Groot N.N."/>
        </authorList>
    </citation>
    <scope>NUCLEOTIDE SEQUENCE [LARGE SCALE GENOMIC DNA]</scope>
    <source>
        <strain evidence="2 3">DSM 8423</strain>
    </source>
</reference>
<dbReference type="GO" id="GO:0016740">
    <property type="term" value="F:transferase activity"/>
    <property type="evidence" value="ECO:0007669"/>
    <property type="project" value="UniProtKB-KW"/>
</dbReference>
<evidence type="ECO:0000313" key="2">
    <source>
        <dbReference type="EMBL" id="SEM04937.1"/>
    </source>
</evidence>